<evidence type="ECO:0000256" key="4">
    <source>
        <dbReference type="ARBA" id="ARBA00022884"/>
    </source>
</evidence>
<dbReference type="SUPFAM" id="SSF53178">
    <property type="entry name" value="Peptidyl-tRNA hydrolase-like"/>
    <property type="match status" value="1"/>
</dbReference>
<dbReference type="PANTHER" id="PTHR17224:SF1">
    <property type="entry name" value="PEPTIDYL-TRNA HYDROLASE"/>
    <property type="match status" value="1"/>
</dbReference>
<sequence>MKLIVGLGNPGKQYEKTRHNAGFLLLDMLREHYGCNTWSLSKKCNSEIAEGMINEQKILLAKPMTFVNNSGQAVGLISQFYKLKPIDILVVHDDKDITLGEIKFQTDRGHAGHNGIRSIIEHLGTQNFSRIRVGIAPEEKERMKETADYVLGKFGMFERRTLKAVGENIQKDIGQWISSNT</sequence>
<dbReference type="EC" id="3.1.1.29" evidence="1 7"/>
<reference evidence="10 11" key="1">
    <citation type="submission" date="2017-09" db="EMBL/GenBank/DDBJ databases">
        <title>Depth-based differentiation of microbial function through sediment-hosted aquifers and enrichment of novel symbionts in the deep terrestrial subsurface.</title>
        <authorList>
            <person name="Probst A.J."/>
            <person name="Ladd B."/>
            <person name="Jarett J.K."/>
            <person name="Geller-Mcgrath D.E."/>
            <person name="Sieber C.M."/>
            <person name="Emerson J.B."/>
            <person name="Anantharaman K."/>
            <person name="Thomas B.C."/>
            <person name="Malmstrom R."/>
            <person name="Stieglmeier M."/>
            <person name="Klingl A."/>
            <person name="Woyke T."/>
            <person name="Ryan C.M."/>
            <person name="Banfield J.F."/>
        </authorList>
    </citation>
    <scope>NUCLEOTIDE SEQUENCE [LARGE SCALE GENOMIC DNA]</scope>
    <source>
        <strain evidence="10">CG11_big_fil_rev_8_21_14_0_20_43_7</strain>
    </source>
</reference>
<evidence type="ECO:0000256" key="3">
    <source>
        <dbReference type="ARBA" id="ARBA00022801"/>
    </source>
</evidence>
<dbReference type="GO" id="GO:0006515">
    <property type="term" value="P:protein quality control for misfolded or incompletely synthesized proteins"/>
    <property type="evidence" value="ECO:0007669"/>
    <property type="project" value="UniProtKB-UniRule"/>
</dbReference>
<evidence type="ECO:0000313" key="10">
    <source>
        <dbReference type="EMBL" id="PIR03487.1"/>
    </source>
</evidence>
<dbReference type="GO" id="GO:0000049">
    <property type="term" value="F:tRNA binding"/>
    <property type="evidence" value="ECO:0007669"/>
    <property type="project" value="UniProtKB-UniRule"/>
</dbReference>
<evidence type="ECO:0000256" key="1">
    <source>
        <dbReference type="ARBA" id="ARBA00013260"/>
    </source>
</evidence>
<feature type="active site" description="Proton acceptor" evidence="7">
    <location>
        <position position="19"/>
    </location>
</feature>
<comment type="function">
    <text evidence="7">Catalyzes the release of premature peptidyl moieties from peptidyl-tRNA molecules trapped in stalled 50S ribosomal subunits, and thus maintains levels of free tRNAs and 50S ribosomes.</text>
</comment>
<dbReference type="EMBL" id="PCWM01000002">
    <property type="protein sequence ID" value="PIR03487.1"/>
    <property type="molecule type" value="Genomic_DNA"/>
</dbReference>
<feature type="site" description="Discriminates between blocked and unblocked aminoacyl-tRNA" evidence="7">
    <location>
        <position position="9"/>
    </location>
</feature>
<comment type="similarity">
    <text evidence="5 7 9">Belongs to the PTH family.</text>
</comment>
<comment type="subcellular location">
    <subcellularLocation>
        <location evidence="7">Cytoplasm</location>
    </subcellularLocation>
</comment>
<accession>A0A2H0N3K4</accession>
<dbReference type="InterPro" id="IPR018171">
    <property type="entry name" value="Pept_tRNA_hydro_CS"/>
</dbReference>
<feature type="site" description="Stabilizes the basic form of H active site to accept a proton" evidence="7">
    <location>
        <position position="93"/>
    </location>
</feature>
<keyword evidence="2 7" id="KW-0820">tRNA-binding</keyword>
<comment type="subunit">
    <text evidence="7">Monomer.</text>
</comment>
<dbReference type="CDD" id="cd00462">
    <property type="entry name" value="PTH"/>
    <property type="match status" value="1"/>
</dbReference>
<dbReference type="NCBIfam" id="TIGR00447">
    <property type="entry name" value="pth"/>
    <property type="match status" value="1"/>
</dbReference>
<feature type="binding site" evidence="7">
    <location>
        <position position="66"/>
    </location>
    <ligand>
        <name>tRNA</name>
        <dbReference type="ChEBI" id="CHEBI:17843"/>
    </ligand>
</feature>
<feature type="binding site" evidence="7">
    <location>
        <position position="14"/>
    </location>
    <ligand>
        <name>tRNA</name>
        <dbReference type="ChEBI" id="CHEBI:17843"/>
    </ligand>
</feature>
<dbReference type="FunFam" id="3.40.50.1470:FF:000001">
    <property type="entry name" value="Peptidyl-tRNA hydrolase"/>
    <property type="match status" value="1"/>
</dbReference>
<feature type="binding site" evidence="7">
    <location>
        <position position="68"/>
    </location>
    <ligand>
        <name>tRNA</name>
        <dbReference type="ChEBI" id="CHEBI:17843"/>
    </ligand>
</feature>
<keyword evidence="3 7" id="KW-0378">Hydrolase</keyword>
<comment type="function">
    <text evidence="7">Hydrolyzes ribosome-free peptidyl-tRNAs (with 1 or more amino acids incorporated), which drop off the ribosome during protein synthesis, or as a result of ribosome stalling.</text>
</comment>
<protein>
    <recommendedName>
        <fullName evidence="6 7">Peptidyl-tRNA hydrolase</fullName>
        <shortName evidence="7">Pth</shortName>
        <ecNumber evidence="1 7">3.1.1.29</ecNumber>
    </recommendedName>
</protein>
<dbReference type="PANTHER" id="PTHR17224">
    <property type="entry name" value="PEPTIDYL-TRNA HYDROLASE"/>
    <property type="match status" value="1"/>
</dbReference>
<proteinExistence type="inferred from homology"/>
<dbReference type="InterPro" id="IPR036416">
    <property type="entry name" value="Pept_tRNA_hydro_sf"/>
</dbReference>
<keyword evidence="7" id="KW-0963">Cytoplasm</keyword>
<dbReference type="AlphaFoldDB" id="A0A2H0N3K4"/>
<dbReference type="Gene3D" id="3.40.50.1470">
    <property type="entry name" value="Peptidyl-tRNA hydrolase"/>
    <property type="match status" value="1"/>
</dbReference>
<evidence type="ECO:0000256" key="9">
    <source>
        <dbReference type="RuleBase" id="RU004320"/>
    </source>
</evidence>
<dbReference type="Pfam" id="PF01195">
    <property type="entry name" value="Pept_tRNA_hydro"/>
    <property type="match status" value="1"/>
</dbReference>
<dbReference type="InterPro" id="IPR001328">
    <property type="entry name" value="Pept_tRNA_hydro"/>
</dbReference>
<gene>
    <name evidence="7" type="primary">pth</name>
    <name evidence="10" type="ORF">COV60_00045</name>
</gene>
<evidence type="ECO:0000256" key="5">
    <source>
        <dbReference type="ARBA" id="ARBA00038063"/>
    </source>
</evidence>
<name>A0A2H0N3K4_9BACT</name>
<comment type="catalytic activity">
    <reaction evidence="7 8">
        <text>an N-acyl-L-alpha-aminoacyl-tRNA + H2O = an N-acyl-L-amino acid + a tRNA + H(+)</text>
        <dbReference type="Rhea" id="RHEA:54448"/>
        <dbReference type="Rhea" id="RHEA-COMP:10123"/>
        <dbReference type="Rhea" id="RHEA-COMP:13883"/>
        <dbReference type="ChEBI" id="CHEBI:15377"/>
        <dbReference type="ChEBI" id="CHEBI:15378"/>
        <dbReference type="ChEBI" id="CHEBI:59874"/>
        <dbReference type="ChEBI" id="CHEBI:78442"/>
        <dbReference type="ChEBI" id="CHEBI:138191"/>
        <dbReference type="EC" id="3.1.1.29"/>
    </reaction>
</comment>
<evidence type="ECO:0000256" key="8">
    <source>
        <dbReference type="RuleBase" id="RU000673"/>
    </source>
</evidence>
<evidence type="ECO:0000256" key="2">
    <source>
        <dbReference type="ARBA" id="ARBA00022555"/>
    </source>
</evidence>
<dbReference type="PROSITE" id="PS01195">
    <property type="entry name" value="PEPT_TRNA_HYDROL_1"/>
    <property type="match status" value="1"/>
</dbReference>
<dbReference type="GO" id="GO:0005737">
    <property type="term" value="C:cytoplasm"/>
    <property type="evidence" value="ECO:0007669"/>
    <property type="project" value="UniProtKB-SubCell"/>
</dbReference>
<evidence type="ECO:0000256" key="6">
    <source>
        <dbReference type="ARBA" id="ARBA00050038"/>
    </source>
</evidence>
<keyword evidence="4 7" id="KW-0694">RNA-binding</keyword>
<comment type="caution">
    <text evidence="10">The sequence shown here is derived from an EMBL/GenBank/DDBJ whole genome shotgun (WGS) entry which is preliminary data.</text>
</comment>
<evidence type="ECO:0000256" key="7">
    <source>
        <dbReference type="HAMAP-Rule" id="MF_00083"/>
    </source>
</evidence>
<dbReference type="PROSITE" id="PS01196">
    <property type="entry name" value="PEPT_TRNA_HYDROL_2"/>
    <property type="match status" value="1"/>
</dbReference>
<feature type="binding site" evidence="7">
    <location>
        <position position="114"/>
    </location>
    <ligand>
        <name>tRNA</name>
        <dbReference type="ChEBI" id="CHEBI:17843"/>
    </ligand>
</feature>
<dbReference type="Proteomes" id="UP000229782">
    <property type="component" value="Unassembled WGS sequence"/>
</dbReference>
<dbReference type="GO" id="GO:0072344">
    <property type="term" value="P:rescue of stalled ribosome"/>
    <property type="evidence" value="ECO:0007669"/>
    <property type="project" value="UniProtKB-UniRule"/>
</dbReference>
<dbReference type="HAMAP" id="MF_00083">
    <property type="entry name" value="Pept_tRNA_hydro_bact"/>
    <property type="match status" value="1"/>
</dbReference>
<evidence type="ECO:0000313" key="11">
    <source>
        <dbReference type="Proteomes" id="UP000229782"/>
    </source>
</evidence>
<organism evidence="10 11">
    <name type="scientific">Candidatus Magasanikbacteria bacterium CG11_big_fil_rev_8_21_14_0_20_43_7</name>
    <dbReference type="NCBI Taxonomy" id="1974654"/>
    <lineage>
        <taxon>Bacteria</taxon>
        <taxon>Candidatus Magasanikiibacteriota</taxon>
    </lineage>
</organism>
<dbReference type="GO" id="GO:0004045">
    <property type="term" value="F:peptidyl-tRNA hydrolase activity"/>
    <property type="evidence" value="ECO:0007669"/>
    <property type="project" value="UniProtKB-UniRule"/>
</dbReference>